<evidence type="ECO:0000256" key="4">
    <source>
        <dbReference type="ARBA" id="ARBA00022840"/>
    </source>
</evidence>
<dbReference type="Pfam" id="PF17871">
    <property type="entry name" value="AAA_lid_9"/>
    <property type="match status" value="1"/>
</dbReference>
<dbReference type="Gene3D" id="1.10.8.60">
    <property type="match status" value="2"/>
</dbReference>
<dbReference type="InterPro" id="IPR027417">
    <property type="entry name" value="P-loop_NTPase"/>
</dbReference>
<comment type="similarity">
    <text evidence="1">Belongs to the ClpA/ClpB family.</text>
</comment>
<feature type="domain" description="AAA+ ATPase" evidence="7">
    <location>
        <begin position="503"/>
        <end position="661"/>
    </location>
</feature>
<keyword evidence="5" id="KW-0143">Chaperone</keyword>
<dbReference type="GO" id="GO:0008233">
    <property type="term" value="F:peptidase activity"/>
    <property type="evidence" value="ECO:0007669"/>
    <property type="project" value="UniProtKB-KW"/>
</dbReference>
<dbReference type="SUPFAM" id="SSF81923">
    <property type="entry name" value="Double Clp-N motif"/>
    <property type="match status" value="1"/>
</dbReference>
<dbReference type="Pfam" id="PF07724">
    <property type="entry name" value="AAA_2"/>
    <property type="match status" value="1"/>
</dbReference>
<dbReference type="EMBL" id="OBMM01000005">
    <property type="protein sequence ID" value="SOC27328.1"/>
    <property type="molecule type" value="Genomic_DNA"/>
</dbReference>
<accession>A0A285TTD7</accession>
<dbReference type="InterPro" id="IPR019489">
    <property type="entry name" value="Clp_ATPase_C"/>
</dbReference>
<dbReference type="InterPro" id="IPR004176">
    <property type="entry name" value="Clp_R_N"/>
</dbReference>
<dbReference type="PRINTS" id="PR00300">
    <property type="entry name" value="CLPPROTEASEA"/>
</dbReference>
<sequence>MHTCQFTASLATAMSDAKKFALAKRHKAITVEHLIFSFCHSETAIGYFTSAVVDVTLLKSKLEEHLEGLASTPAGVEAEAPVNDTTYNDVLQKAAEFSKTATANQGEISCLHVLMALYEYNHASYASWLLLEQDVAYVDFCKVHNLCGDDHEKQKRVQTGNGRTKNLSKATSTSRQPARRHERSSGENNNGIAEWTTEITGEQVNCFGRDLQVKRAIEILSRQSKNNPIFVGDAGVGKTTLVHAIARAIRNGDVPDNLKNKRILELNITKLLAGTRFRGDFEERVSIVMDEMREDPELILFIDEIHTLIGAGDSTGGLSAGDMLKPGLVNGSIRCIGTTTFKEYRHVFARSEAMARRFQRIDVPEPTEDEACDMMLAKCRELSRYHSISFPRHVIEASIRLAVRHIKDRRLPDKAVDVLDEAAAAKKMTIQGTNDELAISDVELAVSKIAAIPLTSVDTDERGTIISLPMQLETKVFGQKKGIAALCGAFEMYKAGLHDSSRPIGTFLFHGPTGVGKTEICKQFANLTGMKFLHFDMTEYCDPSSVSRFIGAAPGHVGFEKGGALTDAVDQSPHCFILLDEIEKATDEIHQLLLQVADEGRLTDSSGKVTSFSNVILVMTTNAGANDAPSHVIGFGNTNQTIGDNGIESAFRKEWLARIDEIVHFEPLAQKVVEQLVDKNIAEVSSALSNIKQPVTLRLDSDARSWLVEFGYTKDEGARLLRQLITRKIKRPIAREIVGGHLSDGGVATVYLSNGSLRIRCEPEVELALVG</sequence>
<feature type="domain" description="Clp ATPase C-terminal" evidence="8">
    <location>
        <begin position="668"/>
        <end position="759"/>
    </location>
</feature>
<dbReference type="InterPro" id="IPR003593">
    <property type="entry name" value="AAA+_ATPase"/>
</dbReference>
<dbReference type="Gene3D" id="1.10.1780.10">
    <property type="entry name" value="Clp, N-terminal domain"/>
    <property type="match status" value="1"/>
</dbReference>
<dbReference type="Proteomes" id="UP000219068">
    <property type="component" value="Unassembled WGS sequence"/>
</dbReference>
<keyword evidence="4 9" id="KW-0067">ATP-binding</keyword>
<dbReference type="CDD" id="cd00009">
    <property type="entry name" value="AAA"/>
    <property type="match status" value="1"/>
</dbReference>
<evidence type="ECO:0000313" key="9">
    <source>
        <dbReference type="EMBL" id="SOC27328.1"/>
    </source>
</evidence>
<feature type="domain" description="AAA+ ATPase" evidence="7">
    <location>
        <begin position="224"/>
        <end position="367"/>
    </location>
</feature>
<dbReference type="InterPro" id="IPR003959">
    <property type="entry name" value="ATPase_AAA_core"/>
</dbReference>
<dbReference type="GO" id="GO:0016887">
    <property type="term" value="F:ATP hydrolysis activity"/>
    <property type="evidence" value="ECO:0007669"/>
    <property type="project" value="InterPro"/>
</dbReference>
<name>A0A285TTD7_9PROT</name>
<dbReference type="SUPFAM" id="SSF52540">
    <property type="entry name" value="P-loop containing nucleoside triphosphate hydrolases"/>
    <property type="match status" value="2"/>
</dbReference>
<evidence type="ECO:0000256" key="6">
    <source>
        <dbReference type="SAM" id="MobiDB-lite"/>
    </source>
</evidence>
<protein>
    <submittedName>
        <fullName evidence="9">ATP-dependent Clp protease ATP-binding subunit ClpA</fullName>
    </submittedName>
</protein>
<dbReference type="CDD" id="cd19499">
    <property type="entry name" value="RecA-like_ClpB_Hsp104-like"/>
    <property type="match status" value="1"/>
</dbReference>
<reference evidence="9 10" key="1">
    <citation type="submission" date="2017-08" db="EMBL/GenBank/DDBJ databases">
        <authorList>
            <person name="de Groot N.N."/>
        </authorList>
    </citation>
    <scope>NUCLEOTIDE SEQUENCE [LARGE SCALE GENOMIC DNA]</scope>
    <source>
        <strain evidence="9 10">USBA 78</strain>
    </source>
</reference>
<keyword evidence="2" id="KW-0677">Repeat</keyword>
<dbReference type="Pfam" id="PF10431">
    <property type="entry name" value="ClpB_D2-small"/>
    <property type="match status" value="1"/>
</dbReference>
<dbReference type="SMART" id="SM01086">
    <property type="entry name" value="ClpB_D2-small"/>
    <property type="match status" value="1"/>
</dbReference>
<evidence type="ECO:0000259" key="7">
    <source>
        <dbReference type="SMART" id="SM00382"/>
    </source>
</evidence>
<gene>
    <name evidence="9" type="ORF">SAMN05428964_105382</name>
</gene>
<keyword evidence="9" id="KW-0645">Protease</keyword>
<dbReference type="InterPro" id="IPR050130">
    <property type="entry name" value="ClpA_ClpB"/>
</dbReference>
<evidence type="ECO:0000256" key="2">
    <source>
        <dbReference type="ARBA" id="ARBA00022737"/>
    </source>
</evidence>
<dbReference type="GO" id="GO:0005524">
    <property type="term" value="F:ATP binding"/>
    <property type="evidence" value="ECO:0007669"/>
    <property type="project" value="UniProtKB-KW"/>
</dbReference>
<dbReference type="PANTHER" id="PTHR11638">
    <property type="entry name" value="ATP-DEPENDENT CLP PROTEASE"/>
    <property type="match status" value="1"/>
</dbReference>
<dbReference type="Pfam" id="PF02861">
    <property type="entry name" value="Clp_N"/>
    <property type="match status" value="1"/>
</dbReference>
<keyword evidence="3" id="KW-0547">Nucleotide-binding</keyword>
<dbReference type="Gene3D" id="3.40.50.300">
    <property type="entry name" value="P-loop containing nucleotide triphosphate hydrolases"/>
    <property type="match status" value="2"/>
</dbReference>
<dbReference type="PANTHER" id="PTHR11638:SF111">
    <property type="entry name" value="ATP-DEPENDENT CLP PROTEASE ATP-BINDING SUBUNIT CLPA"/>
    <property type="match status" value="1"/>
</dbReference>
<evidence type="ECO:0000256" key="5">
    <source>
        <dbReference type="ARBA" id="ARBA00023186"/>
    </source>
</evidence>
<dbReference type="GO" id="GO:0034605">
    <property type="term" value="P:cellular response to heat"/>
    <property type="evidence" value="ECO:0007669"/>
    <property type="project" value="TreeGrafter"/>
</dbReference>
<keyword evidence="9" id="KW-0378">Hydrolase</keyword>
<feature type="compositionally biased region" description="Polar residues" evidence="6">
    <location>
        <begin position="157"/>
        <end position="176"/>
    </location>
</feature>
<dbReference type="InterPro" id="IPR041546">
    <property type="entry name" value="ClpA/ClpB_AAA_lid"/>
</dbReference>
<feature type="region of interest" description="Disordered" evidence="6">
    <location>
        <begin position="153"/>
        <end position="192"/>
    </location>
</feature>
<dbReference type="InterPro" id="IPR001270">
    <property type="entry name" value="ClpA/B"/>
</dbReference>
<dbReference type="AlphaFoldDB" id="A0A285TTD7"/>
<evidence type="ECO:0000256" key="3">
    <source>
        <dbReference type="ARBA" id="ARBA00022741"/>
    </source>
</evidence>
<organism evidence="9 10">
    <name type="scientific">Thalassospira xiamenensis</name>
    <dbReference type="NCBI Taxonomy" id="220697"/>
    <lineage>
        <taxon>Bacteria</taxon>
        <taxon>Pseudomonadati</taxon>
        <taxon>Pseudomonadota</taxon>
        <taxon>Alphaproteobacteria</taxon>
        <taxon>Rhodospirillales</taxon>
        <taxon>Thalassospiraceae</taxon>
        <taxon>Thalassospira</taxon>
    </lineage>
</organism>
<dbReference type="InterPro" id="IPR036628">
    <property type="entry name" value="Clp_N_dom_sf"/>
</dbReference>
<evidence type="ECO:0000256" key="1">
    <source>
        <dbReference type="ARBA" id="ARBA00008675"/>
    </source>
</evidence>
<evidence type="ECO:0000313" key="10">
    <source>
        <dbReference type="Proteomes" id="UP000219068"/>
    </source>
</evidence>
<proteinExistence type="inferred from homology"/>
<dbReference type="Pfam" id="PF00004">
    <property type="entry name" value="AAA"/>
    <property type="match status" value="1"/>
</dbReference>
<evidence type="ECO:0000259" key="8">
    <source>
        <dbReference type="SMART" id="SM01086"/>
    </source>
</evidence>
<dbReference type="GO" id="GO:0005737">
    <property type="term" value="C:cytoplasm"/>
    <property type="evidence" value="ECO:0007669"/>
    <property type="project" value="TreeGrafter"/>
</dbReference>
<dbReference type="GO" id="GO:0006508">
    <property type="term" value="P:proteolysis"/>
    <property type="evidence" value="ECO:0007669"/>
    <property type="project" value="UniProtKB-KW"/>
</dbReference>
<dbReference type="SMART" id="SM00382">
    <property type="entry name" value="AAA"/>
    <property type="match status" value="2"/>
</dbReference>